<feature type="compositionally biased region" description="Basic and acidic residues" evidence="1">
    <location>
        <begin position="63"/>
        <end position="83"/>
    </location>
</feature>
<sequence length="83" mass="9238">MPERCAKSEESNQAPAGLKPQQQRPSSGSTDTRGWFCPHAQGWGPSPDPPGHPVSTGLAQKRLWREGEQDRDRDKDNGDRERS</sequence>
<dbReference type="EMBL" id="KB031072">
    <property type="protein sequence ID" value="ELK04368.1"/>
    <property type="molecule type" value="Genomic_DNA"/>
</dbReference>
<accession>L5K1K7</accession>
<proteinExistence type="predicted"/>
<reference evidence="3" key="1">
    <citation type="journal article" date="2013" name="Science">
        <title>Comparative analysis of bat genomes provides insight into the evolution of flight and immunity.</title>
        <authorList>
            <person name="Zhang G."/>
            <person name="Cowled C."/>
            <person name="Shi Z."/>
            <person name="Huang Z."/>
            <person name="Bishop-Lilly K.A."/>
            <person name="Fang X."/>
            <person name="Wynne J.W."/>
            <person name="Xiong Z."/>
            <person name="Baker M.L."/>
            <person name="Zhao W."/>
            <person name="Tachedjian M."/>
            <person name="Zhu Y."/>
            <person name="Zhou P."/>
            <person name="Jiang X."/>
            <person name="Ng J."/>
            <person name="Yang L."/>
            <person name="Wu L."/>
            <person name="Xiao J."/>
            <person name="Feng Y."/>
            <person name="Chen Y."/>
            <person name="Sun X."/>
            <person name="Zhang Y."/>
            <person name="Marsh G.A."/>
            <person name="Crameri G."/>
            <person name="Broder C.C."/>
            <person name="Frey K.G."/>
            <person name="Wang L.F."/>
            <person name="Wang J."/>
        </authorList>
    </citation>
    <scope>NUCLEOTIDE SEQUENCE [LARGE SCALE GENOMIC DNA]</scope>
</reference>
<dbReference type="AlphaFoldDB" id="L5K1K7"/>
<dbReference type="Proteomes" id="UP000010552">
    <property type="component" value="Unassembled WGS sequence"/>
</dbReference>
<organism evidence="2 3">
    <name type="scientific">Pteropus alecto</name>
    <name type="common">Black flying fox</name>
    <dbReference type="NCBI Taxonomy" id="9402"/>
    <lineage>
        <taxon>Eukaryota</taxon>
        <taxon>Metazoa</taxon>
        <taxon>Chordata</taxon>
        <taxon>Craniata</taxon>
        <taxon>Vertebrata</taxon>
        <taxon>Euteleostomi</taxon>
        <taxon>Mammalia</taxon>
        <taxon>Eutheria</taxon>
        <taxon>Laurasiatheria</taxon>
        <taxon>Chiroptera</taxon>
        <taxon>Yinpterochiroptera</taxon>
        <taxon>Pteropodoidea</taxon>
        <taxon>Pteropodidae</taxon>
        <taxon>Pteropodinae</taxon>
        <taxon>Pteropus</taxon>
    </lineage>
</organism>
<evidence type="ECO:0000313" key="2">
    <source>
        <dbReference type="EMBL" id="ELK04368.1"/>
    </source>
</evidence>
<dbReference type="InParanoid" id="L5K1K7"/>
<feature type="compositionally biased region" description="Polar residues" evidence="1">
    <location>
        <begin position="20"/>
        <end position="32"/>
    </location>
</feature>
<name>L5K1K7_PTEAL</name>
<evidence type="ECO:0000256" key="1">
    <source>
        <dbReference type="SAM" id="MobiDB-lite"/>
    </source>
</evidence>
<evidence type="ECO:0000313" key="3">
    <source>
        <dbReference type="Proteomes" id="UP000010552"/>
    </source>
</evidence>
<keyword evidence="3" id="KW-1185">Reference proteome</keyword>
<feature type="compositionally biased region" description="Basic and acidic residues" evidence="1">
    <location>
        <begin position="1"/>
        <end position="10"/>
    </location>
</feature>
<gene>
    <name evidence="2" type="ORF">PAL_GLEAN10024660</name>
</gene>
<protein>
    <submittedName>
        <fullName evidence="2">Uncharacterized protein</fullName>
    </submittedName>
</protein>
<feature type="region of interest" description="Disordered" evidence="1">
    <location>
        <begin position="1"/>
        <end position="83"/>
    </location>
</feature>